<dbReference type="RefSeq" id="WP_269483759.1">
    <property type="nucleotide sequence ID" value="NZ_JAPXGK010000003.1"/>
</dbReference>
<evidence type="ECO:0000313" key="2">
    <source>
        <dbReference type="EMBL" id="MCZ6159206.1"/>
    </source>
</evidence>
<dbReference type="EMBL" id="JAPXGO010000001">
    <property type="protein sequence ID" value="MCZ6159206.1"/>
    <property type="molecule type" value="Genomic_DNA"/>
</dbReference>
<sequence>MKPHKFSITLLIALSSMAFANSNNESLKDALLNTKFNSELKAWYWDKTDETSKFNNENITNFALELGLKTGDLYSFYLGSTAQIAFAPIGKKMQNYYIMANKTLRELFYHNFI</sequence>
<evidence type="ECO:0000313" key="3">
    <source>
        <dbReference type="Proteomes" id="UP001075225"/>
    </source>
</evidence>
<dbReference type="AlphaFoldDB" id="A0A9Q4PUD2"/>
<accession>A0A9Q4PUD2</accession>
<comment type="caution">
    <text evidence="2">The sequence shown here is derived from an EMBL/GenBank/DDBJ whole genome shotgun (WGS) entry which is preliminary data.</text>
</comment>
<organism evidence="2 3">
    <name type="scientific">Campylobacter ureolyticus</name>
    <dbReference type="NCBI Taxonomy" id="827"/>
    <lineage>
        <taxon>Bacteria</taxon>
        <taxon>Pseudomonadati</taxon>
        <taxon>Campylobacterota</taxon>
        <taxon>Epsilonproteobacteria</taxon>
        <taxon>Campylobacterales</taxon>
        <taxon>Campylobacteraceae</taxon>
        <taxon>Campylobacter</taxon>
    </lineage>
</organism>
<feature type="chain" id="PRO_5040196199" evidence="1">
    <location>
        <begin position="21"/>
        <end position="113"/>
    </location>
</feature>
<protein>
    <submittedName>
        <fullName evidence="2">Uncharacterized protein</fullName>
    </submittedName>
</protein>
<name>A0A9Q4PUD2_9BACT</name>
<proteinExistence type="predicted"/>
<feature type="signal peptide" evidence="1">
    <location>
        <begin position="1"/>
        <end position="20"/>
    </location>
</feature>
<gene>
    <name evidence="2" type="ORF">O6B32_01745</name>
</gene>
<dbReference type="Proteomes" id="UP001075225">
    <property type="component" value="Unassembled WGS sequence"/>
</dbReference>
<keyword evidence="1" id="KW-0732">Signal</keyword>
<reference evidence="2" key="1">
    <citation type="submission" date="2022-12" db="EMBL/GenBank/DDBJ databases">
        <title>Species Delineation and Comparative Genomics within the Campylobacter ureolyticus Complex.</title>
        <authorList>
            <person name="Maki J."/>
            <person name="Howard M."/>
            <person name="Connelly S."/>
            <person name="Hardy D.J."/>
            <person name="Cameron A."/>
        </authorList>
    </citation>
    <scope>NUCLEOTIDE SEQUENCE</scope>
    <source>
        <strain evidence="2">URMC_787</strain>
    </source>
</reference>
<evidence type="ECO:0000256" key="1">
    <source>
        <dbReference type="SAM" id="SignalP"/>
    </source>
</evidence>